<keyword evidence="7" id="KW-0449">Lipoprotein</keyword>
<dbReference type="Pfam" id="PF05036">
    <property type="entry name" value="SPOR"/>
    <property type="match status" value="1"/>
</dbReference>
<dbReference type="STRING" id="667128.HMPREF0621_0195"/>
<evidence type="ECO:0000256" key="2">
    <source>
        <dbReference type="ARBA" id="ARBA00023239"/>
    </source>
</evidence>
<comment type="function">
    <text evidence="4">Lytic transglycosylase with a strong preference for naked glycan strands that lack stem peptides.</text>
</comment>
<feature type="domain" description="SPOR" evidence="6">
    <location>
        <begin position="220"/>
        <end position="295"/>
    </location>
</feature>
<dbReference type="CDD" id="cd22268">
    <property type="entry name" value="DPBB_RlpA-like"/>
    <property type="match status" value="1"/>
</dbReference>
<dbReference type="GO" id="GO:0000270">
    <property type="term" value="P:peptidoglycan metabolic process"/>
    <property type="evidence" value="ECO:0007669"/>
    <property type="project" value="UniProtKB-UniRule"/>
</dbReference>
<feature type="chain" id="PRO_5009991097" description="Endolytic peptidoglycan transglycosylase RlpA" evidence="4">
    <location>
        <begin position="29"/>
        <end position="298"/>
    </location>
</feature>
<dbReference type="AlphaFoldDB" id="C9PMH1"/>
<feature type="signal peptide" evidence="4">
    <location>
        <begin position="1"/>
        <end position="28"/>
    </location>
</feature>
<name>C9PMH1_9PAST</name>
<organism evidence="7 8">
    <name type="scientific">Pasteurella dagmatis ATCC 43325</name>
    <dbReference type="NCBI Taxonomy" id="667128"/>
    <lineage>
        <taxon>Bacteria</taxon>
        <taxon>Pseudomonadati</taxon>
        <taxon>Pseudomonadota</taxon>
        <taxon>Gammaproteobacteria</taxon>
        <taxon>Pasteurellales</taxon>
        <taxon>Pasteurellaceae</taxon>
        <taxon>Pasteurella</taxon>
    </lineage>
</organism>
<dbReference type="Gene3D" id="3.30.70.1070">
    <property type="entry name" value="Sporulation related repeat"/>
    <property type="match status" value="1"/>
</dbReference>
<dbReference type="InterPro" id="IPR007730">
    <property type="entry name" value="SPOR-like_dom"/>
</dbReference>
<dbReference type="InterPro" id="IPR009009">
    <property type="entry name" value="RlpA-like_DPBB"/>
</dbReference>
<evidence type="ECO:0000256" key="3">
    <source>
        <dbReference type="ARBA" id="ARBA00023316"/>
    </source>
</evidence>
<keyword evidence="8" id="KW-1185">Reference proteome</keyword>
<dbReference type="PANTHER" id="PTHR34183">
    <property type="entry name" value="ENDOLYTIC PEPTIDOGLYCAN TRANSGLYCOSYLASE RLPA"/>
    <property type="match status" value="1"/>
</dbReference>
<dbReference type="GO" id="GO:0008932">
    <property type="term" value="F:lytic endotransglycosylase activity"/>
    <property type="evidence" value="ECO:0007669"/>
    <property type="project" value="UniProtKB-UniRule"/>
</dbReference>
<dbReference type="InterPro" id="IPR036908">
    <property type="entry name" value="RlpA-like_sf"/>
</dbReference>
<protein>
    <recommendedName>
        <fullName evidence="4">Endolytic peptidoglycan transglycosylase RlpA</fullName>
        <ecNumber evidence="4">4.2.2.-</ecNumber>
    </recommendedName>
</protein>
<dbReference type="GO" id="GO:0042834">
    <property type="term" value="F:peptidoglycan binding"/>
    <property type="evidence" value="ECO:0007669"/>
    <property type="project" value="InterPro"/>
</dbReference>
<comment type="caution">
    <text evidence="7">The sequence shown here is derived from an EMBL/GenBank/DDBJ whole genome shotgun (WGS) entry which is preliminary data.</text>
</comment>
<dbReference type="EMBL" id="ACZR01000001">
    <property type="protein sequence ID" value="EEX51391.1"/>
    <property type="molecule type" value="Genomic_DNA"/>
</dbReference>
<keyword evidence="3 4" id="KW-0961">Cell wall biogenesis/degradation</keyword>
<comment type="similarity">
    <text evidence="4 5">Belongs to the RlpA family.</text>
</comment>
<dbReference type="EC" id="4.2.2.-" evidence="4"/>
<dbReference type="Proteomes" id="UP000005519">
    <property type="component" value="Unassembled WGS sequence"/>
</dbReference>
<evidence type="ECO:0000313" key="7">
    <source>
        <dbReference type="EMBL" id="EEX51391.1"/>
    </source>
</evidence>
<reference evidence="7 8" key="1">
    <citation type="submission" date="2009-10" db="EMBL/GenBank/DDBJ databases">
        <authorList>
            <person name="Muzny D."/>
            <person name="Qin X."/>
            <person name="Deng J."/>
            <person name="Jiang H."/>
            <person name="Liu Y."/>
            <person name="Qu J."/>
            <person name="Song X.-Z."/>
            <person name="Zhang L."/>
            <person name="Thornton R."/>
            <person name="Coyle M."/>
            <person name="Francisco L."/>
            <person name="Jackson L."/>
            <person name="Javaid M."/>
            <person name="Korchina V."/>
            <person name="Kovar C."/>
            <person name="Mata R."/>
            <person name="Mathew T."/>
            <person name="Ngo R."/>
            <person name="Nguyen L."/>
            <person name="Nguyen N."/>
            <person name="Okwuonu G."/>
            <person name="Ongeri F."/>
            <person name="Pham C."/>
            <person name="Simmons D."/>
            <person name="Wilczek-Boney K."/>
            <person name="Hale W."/>
            <person name="Jakkamsetti A."/>
            <person name="Pham P."/>
            <person name="Ruth R."/>
            <person name="San Lucas F."/>
            <person name="Warren J."/>
            <person name="Zhang J."/>
            <person name="Zhao Z."/>
            <person name="Zhou C."/>
            <person name="Zhu D."/>
            <person name="Lee S."/>
            <person name="Bess C."/>
            <person name="Blankenburg K."/>
            <person name="Forbes L."/>
            <person name="Fu Q."/>
            <person name="Gubbala S."/>
            <person name="Hirani K."/>
            <person name="Jayaseelan J.C."/>
            <person name="Lara F."/>
            <person name="Munidasa M."/>
            <person name="Palculict T."/>
            <person name="Patil S."/>
            <person name="Pu L.-L."/>
            <person name="Saada N."/>
            <person name="Tang L."/>
            <person name="Weissenberger G."/>
            <person name="Zhu Y."/>
            <person name="Hemphill L."/>
            <person name="Shang Y."/>
            <person name="Youmans B."/>
            <person name="Ayvaz T."/>
            <person name="Ross M."/>
            <person name="Santibanez J."/>
            <person name="Aqrawi P."/>
            <person name="Gross S."/>
            <person name="Joshi V."/>
            <person name="Fowler G."/>
            <person name="Nazareth L."/>
            <person name="Reid J."/>
            <person name="Worley K."/>
            <person name="Petrosino J."/>
            <person name="Highlander S."/>
            <person name="Gibbs R."/>
        </authorList>
    </citation>
    <scope>NUCLEOTIDE SEQUENCE [LARGE SCALE GENOMIC DNA]</scope>
    <source>
        <strain evidence="7 8">ATCC 43325</strain>
    </source>
</reference>
<dbReference type="GO" id="GO:0009279">
    <property type="term" value="C:cell outer membrane"/>
    <property type="evidence" value="ECO:0007669"/>
    <property type="project" value="TreeGrafter"/>
</dbReference>
<dbReference type="Pfam" id="PF03330">
    <property type="entry name" value="DPBB_1"/>
    <property type="match status" value="1"/>
</dbReference>
<dbReference type="Gene3D" id="2.40.40.10">
    <property type="entry name" value="RlpA-like domain"/>
    <property type="match status" value="1"/>
</dbReference>
<dbReference type="InterPro" id="IPR034718">
    <property type="entry name" value="RlpA"/>
</dbReference>
<dbReference type="GO" id="GO:0071555">
    <property type="term" value="P:cell wall organization"/>
    <property type="evidence" value="ECO:0007669"/>
    <property type="project" value="UniProtKB-KW"/>
</dbReference>
<proteinExistence type="inferred from homology"/>
<keyword evidence="2 4" id="KW-0456">Lyase</keyword>
<dbReference type="InterPro" id="IPR036680">
    <property type="entry name" value="SPOR-like_sf"/>
</dbReference>
<keyword evidence="1 4" id="KW-0732">Signal</keyword>
<evidence type="ECO:0000256" key="1">
    <source>
        <dbReference type="ARBA" id="ARBA00022729"/>
    </source>
</evidence>
<dbReference type="HOGENOM" id="CLU_042923_3_1_6"/>
<evidence type="ECO:0000256" key="5">
    <source>
        <dbReference type="RuleBase" id="RU003495"/>
    </source>
</evidence>
<evidence type="ECO:0000313" key="8">
    <source>
        <dbReference type="Proteomes" id="UP000005519"/>
    </source>
</evidence>
<dbReference type="InterPro" id="IPR012997">
    <property type="entry name" value="RplA"/>
</dbReference>
<dbReference type="PROSITE" id="PS51724">
    <property type="entry name" value="SPOR"/>
    <property type="match status" value="1"/>
</dbReference>
<dbReference type="PANTHER" id="PTHR34183:SF1">
    <property type="entry name" value="ENDOLYTIC PEPTIDOGLYCAN TRANSGLYCOSYLASE RLPA"/>
    <property type="match status" value="1"/>
</dbReference>
<evidence type="ECO:0000256" key="4">
    <source>
        <dbReference type="HAMAP-Rule" id="MF_02071"/>
    </source>
</evidence>
<dbReference type="SUPFAM" id="SSF110997">
    <property type="entry name" value="Sporulation related repeat"/>
    <property type="match status" value="1"/>
</dbReference>
<dbReference type="SUPFAM" id="SSF50685">
    <property type="entry name" value="Barwin-like endoglucanases"/>
    <property type="match status" value="1"/>
</dbReference>
<accession>C9PMH1</accession>
<dbReference type="NCBIfam" id="TIGR00413">
    <property type="entry name" value="rlpA"/>
    <property type="match status" value="1"/>
</dbReference>
<dbReference type="HAMAP" id="MF_02071">
    <property type="entry name" value="RlpA"/>
    <property type="match status" value="1"/>
</dbReference>
<sequence precursor="true">MVTLMKIQKIFKLLSALLMLSFAGFSLAETKKLYGVKGPKLAYQTHYKQADTYVVKGVTYSTTPTDKAKNYSREGIASFYHKKFNGRKTANGEIYNENLYTAAHKTLPLNSYALVTNLRNNRKVIVRINDRGPFIKGRIIDLSRAAAGEIGAIGSGLSKVRVEALHVNRQGKISGPATNTLAKMAKTDDARARLITFKDADTRDTDDKYTEKTDSKNKKAIASTQYQLRAMSVGSKKQAENLIAKLEHKNLIAEIKQNGKKYDIYFGPFKEKREVDELKTQLRNMNYSKPVIVYSFDN</sequence>
<gene>
    <name evidence="4 7" type="primary">rlpA</name>
    <name evidence="7" type="ORF">HMPREF0621_0195</name>
</gene>
<evidence type="ECO:0000259" key="6">
    <source>
        <dbReference type="PROSITE" id="PS51724"/>
    </source>
</evidence>